<feature type="compositionally biased region" description="Low complexity" evidence="1">
    <location>
        <begin position="477"/>
        <end position="492"/>
    </location>
</feature>
<feature type="region of interest" description="Disordered" evidence="1">
    <location>
        <begin position="407"/>
        <end position="537"/>
    </location>
</feature>
<reference evidence="2 3" key="1">
    <citation type="journal article" date="2018" name="BMC Genomics">
        <title>Genomic evidence for intraspecific hybridization in a clonal and extremely halotolerant yeast.</title>
        <authorList>
            <person name="Gostincar C."/>
            <person name="Stajich J.E."/>
            <person name="Zupancic J."/>
            <person name="Zalar P."/>
            <person name="Gunde-Cimerman N."/>
        </authorList>
    </citation>
    <scope>NUCLEOTIDE SEQUENCE [LARGE SCALE GENOMIC DNA]</scope>
    <source>
        <strain evidence="2 3">EXF-2788</strain>
    </source>
</reference>
<dbReference type="VEuPathDB" id="FungiDB:BTJ68_11137"/>
<feature type="compositionally biased region" description="Low complexity" evidence="1">
    <location>
        <begin position="513"/>
        <end position="525"/>
    </location>
</feature>
<dbReference type="AlphaFoldDB" id="A0A3M7F6B9"/>
<evidence type="ECO:0000256" key="1">
    <source>
        <dbReference type="SAM" id="MobiDB-lite"/>
    </source>
</evidence>
<comment type="caution">
    <text evidence="2">The sequence shown here is derived from an EMBL/GenBank/DDBJ whole genome shotgun (WGS) entry which is preliminary data.</text>
</comment>
<feature type="compositionally biased region" description="Low complexity" evidence="1">
    <location>
        <begin position="415"/>
        <end position="433"/>
    </location>
</feature>
<dbReference type="EMBL" id="QWIR01000156">
    <property type="protein sequence ID" value="RMY84333.1"/>
    <property type="molecule type" value="Genomic_DNA"/>
</dbReference>
<protein>
    <submittedName>
        <fullName evidence="2">Uncharacterized protein</fullName>
    </submittedName>
</protein>
<evidence type="ECO:0000313" key="2">
    <source>
        <dbReference type="EMBL" id="RMY84333.1"/>
    </source>
</evidence>
<proteinExistence type="predicted"/>
<feature type="compositionally biased region" description="Polar residues" evidence="1">
    <location>
        <begin position="199"/>
        <end position="210"/>
    </location>
</feature>
<dbReference type="Proteomes" id="UP000268823">
    <property type="component" value="Unassembled WGS sequence"/>
</dbReference>
<feature type="region of interest" description="Disordered" evidence="1">
    <location>
        <begin position="64"/>
        <end position="88"/>
    </location>
</feature>
<organism evidence="2 3">
    <name type="scientific">Hortaea werneckii</name>
    <name type="common">Black yeast</name>
    <name type="synonym">Cladosporium werneckii</name>
    <dbReference type="NCBI Taxonomy" id="91943"/>
    <lineage>
        <taxon>Eukaryota</taxon>
        <taxon>Fungi</taxon>
        <taxon>Dikarya</taxon>
        <taxon>Ascomycota</taxon>
        <taxon>Pezizomycotina</taxon>
        <taxon>Dothideomycetes</taxon>
        <taxon>Dothideomycetidae</taxon>
        <taxon>Mycosphaerellales</taxon>
        <taxon>Teratosphaeriaceae</taxon>
        <taxon>Hortaea</taxon>
    </lineage>
</organism>
<dbReference type="OrthoDB" id="3926308at2759"/>
<sequence length="741" mass="79528">MRFALAAVGIAAVTNRVGAEVHPKLGGKGKIDYSKQQSTQVLHHHEGDASPWWQRAWTAGSQLMKRNPKPQDGQDAPIEPGTGAATEEQCSGVQVVTSTITPVTTATITTTRETTATEYVYPSQGTTTDADDKKTVIITPSDYGVDLAPVTTTVTRYPSDHSWDHPWTAGSWNSEWEGNTATYTVTISEIEMPVTSTIYPGAESSRTTGMSVGPDQDTTELSPAGPQVVTKTVTVSNVEIPWTTTKYTSQELVTSTFTSTADGSNGGVIQTTTITEGEAPQTTTATRSSETAESMDDPSYVYTTVTYTTRLSPTFQNPNDTSAITSTASTRFPATNDTQPPNVSLTTVTSTFQVPASTAIETQYTTTLVSGNNTQTVVVTERPSYSPASTAMETQYTTTLVSGNATQSVVVTERPSNSQSSLPASSLASELNLTSTFTNTANGRPNDRSSSEISSASSSAQELPTASVSSTNESAVTLSTSMSESTPTTSPEGQPLQSSTSYPNVTLTTGPQSATNTASTSIASSEMQSGGSSTQVPAEFHEQRSAHGIFCNAVNGIKCHFCHGFEWTKYYVVEFFGRAVVNHAVFNKSDFIRSAAADDFDCVHDLKRLLRPSAYEVIELILSYKPAFYIYVKCFSISGVLYIAVSVIERFGIAVFPQLFGPFSDTIFDLTVLSKLDLGLPTAFELTKYLDYPGFDFKKPSAFWSSELNYCGAPAFIWLGIFHGDLSELLELLGPPTYQIG</sequence>
<feature type="compositionally biased region" description="Polar residues" evidence="1">
    <location>
        <begin position="461"/>
        <end position="476"/>
    </location>
</feature>
<feature type="compositionally biased region" description="Polar residues" evidence="1">
    <location>
        <begin position="526"/>
        <end position="536"/>
    </location>
</feature>
<evidence type="ECO:0000313" key="3">
    <source>
        <dbReference type="Proteomes" id="UP000268823"/>
    </source>
</evidence>
<feature type="compositionally biased region" description="Polar residues" evidence="1">
    <location>
        <begin position="495"/>
        <end position="512"/>
    </location>
</feature>
<feature type="region of interest" description="Disordered" evidence="1">
    <location>
        <begin position="199"/>
        <end position="224"/>
    </location>
</feature>
<gene>
    <name evidence="2" type="ORF">D0861_07014</name>
</gene>
<name>A0A3M7F6B9_HORWE</name>
<feature type="compositionally biased region" description="Polar residues" evidence="1">
    <location>
        <begin position="434"/>
        <end position="443"/>
    </location>
</feature>
<accession>A0A3M7F6B9</accession>
<feature type="compositionally biased region" description="Low complexity" evidence="1">
    <location>
        <begin position="451"/>
        <end position="460"/>
    </location>
</feature>